<accession>A0A917CAE3</accession>
<reference evidence="2" key="1">
    <citation type="journal article" date="2014" name="Int. J. Syst. Evol. Microbiol.">
        <title>Complete genome sequence of Corynebacterium casei LMG S-19264T (=DSM 44701T), isolated from a smear-ripened cheese.</title>
        <authorList>
            <consortium name="US DOE Joint Genome Institute (JGI-PGF)"/>
            <person name="Walter F."/>
            <person name="Albersmeier A."/>
            <person name="Kalinowski J."/>
            <person name="Ruckert C."/>
        </authorList>
    </citation>
    <scope>NUCLEOTIDE SEQUENCE</scope>
    <source>
        <strain evidence="2">CGMCC 1.16134</strain>
    </source>
</reference>
<keyword evidence="1" id="KW-0812">Transmembrane</keyword>
<evidence type="ECO:0000313" key="3">
    <source>
        <dbReference type="Proteomes" id="UP000637643"/>
    </source>
</evidence>
<protein>
    <submittedName>
        <fullName evidence="2">Uncharacterized protein</fullName>
    </submittedName>
</protein>
<evidence type="ECO:0000313" key="2">
    <source>
        <dbReference type="EMBL" id="GGF80992.1"/>
    </source>
</evidence>
<dbReference type="EMBL" id="BMKR01000010">
    <property type="protein sequence ID" value="GGF80992.1"/>
    <property type="molecule type" value="Genomic_DNA"/>
</dbReference>
<comment type="caution">
    <text evidence="2">The sequence shown here is derived from an EMBL/GenBank/DDBJ whole genome shotgun (WGS) entry which is preliminary data.</text>
</comment>
<organism evidence="2 3">
    <name type="scientific">Paenibacillus albidus</name>
    <dbReference type="NCBI Taxonomy" id="2041023"/>
    <lineage>
        <taxon>Bacteria</taxon>
        <taxon>Bacillati</taxon>
        <taxon>Bacillota</taxon>
        <taxon>Bacilli</taxon>
        <taxon>Bacillales</taxon>
        <taxon>Paenibacillaceae</taxon>
        <taxon>Paenibacillus</taxon>
    </lineage>
</organism>
<keyword evidence="1" id="KW-0472">Membrane</keyword>
<dbReference type="Proteomes" id="UP000637643">
    <property type="component" value="Unassembled WGS sequence"/>
</dbReference>
<evidence type="ECO:0000256" key="1">
    <source>
        <dbReference type="SAM" id="Phobius"/>
    </source>
</evidence>
<proteinExistence type="predicted"/>
<feature type="transmembrane region" description="Helical" evidence="1">
    <location>
        <begin position="37"/>
        <end position="60"/>
    </location>
</feature>
<gene>
    <name evidence="2" type="ORF">GCM10010912_27600</name>
</gene>
<reference evidence="2" key="2">
    <citation type="submission" date="2020-09" db="EMBL/GenBank/DDBJ databases">
        <authorList>
            <person name="Sun Q."/>
            <person name="Zhou Y."/>
        </authorList>
    </citation>
    <scope>NUCLEOTIDE SEQUENCE</scope>
    <source>
        <strain evidence="2">CGMCC 1.16134</strain>
    </source>
</reference>
<keyword evidence="3" id="KW-1185">Reference proteome</keyword>
<dbReference type="AlphaFoldDB" id="A0A917CAE3"/>
<keyword evidence="1" id="KW-1133">Transmembrane helix</keyword>
<name>A0A917CAE3_9BACL</name>
<feature type="transmembrane region" description="Helical" evidence="1">
    <location>
        <begin position="6"/>
        <end position="25"/>
    </location>
</feature>
<sequence length="69" mass="8069">MEYVFMLIGLGLYALRIAIPIFVARTMLKRDYRKWQIAVGCLLALLIPWLGIIYLIISLFTPPRMTRLK</sequence>
<dbReference type="RefSeq" id="WP_189025689.1">
    <property type="nucleotide sequence ID" value="NZ_BMKR01000010.1"/>
</dbReference>